<organism evidence="1 2">
    <name type="scientific">Trichonephila clavata</name>
    <name type="common">Joro spider</name>
    <name type="synonym">Nephila clavata</name>
    <dbReference type="NCBI Taxonomy" id="2740835"/>
    <lineage>
        <taxon>Eukaryota</taxon>
        <taxon>Metazoa</taxon>
        <taxon>Ecdysozoa</taxon>
        <taxon>Arthropoda</taxon>
        <taxon>Chelicerata</taxon>
        <taxon>Arachnida</taxon>
        <taxon>Araneae</taxon>
        <taxon>Araneomorphae</taxon>
        <taxon>Entelegynae</taxon>
        <taxon>Araneoidea</taxon>
        <taxon>Nephilidae</taxon>
        <taxon>Trichonephila</taxon>
    </lineage>
</organism>
<evidence type="ECO:0000313" key="2">
    <source>
        <dbReference type="Proteomes" id="UP000887116"/>
    </source>
</evidence>
<comment type="caution">
    <text evidence="1">The sequence shown here is derived from an EMBL/GenBank/DDBJ whole genome shotgun (WGS) entry which is preliminary data.</text>
</comment>
<sequence length="106" mass="12688">MQPLCARSSTQTRLRTTIKKTSHLNPLREFVFNKCTNSAQKNIFCLSLHKASRYQLGLRNRFRSFLALFWDKNRCIEFQLRRGISRVFTREVNQTMMRLRAKTIFN</sequence>
<protein>
    <submittedName>
        <fullName evidence="1">Uncharacterized protein</fullName>
    </submittedName>
</protein>
<dbReference type="EMBL" id="BMAO01025064">
    <property type="protein sequence ID" value="GFQ99889.1"/>
    <property type="molecule type" value="Genomic_DNA"/>
</dbReference>
<name>A0A8X6L801_TRICU</name>
<evidence type="ECO:0000313" key="1">
    <source>
        <dbReference type="EMBL" id="GFQ99889.1"/>
    </source>
</evidence>
<accession>A0A8X6L801</accession>
<dbReference type="AlphaFoldDB" id="A0A8X6L801"/>
<proteinExistence type="predicted"/>
<reference evidence="1" key="1">
    <citation type="submission" date="2020-07" db="EMBL/GenBank/DDBJ databases">
        <title>Multicomponent nature underlies the extraordinary mechanical properties of spider dragline silk.</title>
        <authorList>
            <person name="Kono N."/>
            <person name="Nakamura H."/>
            <person name="Mori M."/>
            <person name="Yoshida Y."/>
            <person name="Ohtoshi R."/>
            <person name="Malay A.D."/>
            <person name="Moran D.A.P."/>
            <person name="Tomita M."/>
            <person name="Numata K."/>
            <person name="Arakawa K."/>
        </authorList>
    </citation>
    <scope>NUCLEOTIDE SEQUENCE</scope>
</reference>
<dbReference type="Proteomes" id="UP000887116">
    <property type="component" value="Unassembled WGS sequence"/>
</dbReference>
<keyword evidence="2" id="KW-1185">Reference proteome</keyword>
<gene>
    <name evidence="1" type="ORF">TNCT_218551</name>
</gene>